<feature type="domain" description="2EXR" evidence="1">
    <location>
        <begin position="23"/>
        <end position="143"/>
    </location>
</feature>
<organism evidence="2 3">
    <name type="scientific">Colletotrichum siamense</name>
    <name type="common">Anthracnose fungus</name>
    <dbReference type="NCBI Taxonomy" id="690259"/>
    <lineage>
        <taxon>Eukaryota</taxon>
        <taxon>Fungi</taxon>
        <taxon>Dikarya</taxon>
        <taxon>Ascomycota</taxon>
        <taxon>Pezizomycotina</taxon>
        <taxon>Sordariomycetes</taxon>
        <taxon>Hypocreomycetidae</taxon>
        <taxon>Glomerellales</taxon>
        <taxon>Glomerellaceae</taxon>
        <taxon>Colletotrichum</taxon>
        <taxon>Colletotrichum gloeosporioides species complex</taxon>
    </lineage>
</organism>
<keyword evidence="3" id="KW-1185">Reference proteome</keyword>
<sequence>MMDIDEPSPRNECSLESPCAQTFHRFPQLPPAIQRMIWKEFYLIPRHFLAHWEGYEDLIGNDTILLSWDLYPVAPGRNWNGKSYYYSIDNTIDRMSRSVARGLRKRFGFPTYRRKSLDPWSVLQLPEQGTRSDVMINWEVDFINLNKETPQVDIIDDLPHLQWLRYVENIVIETWFGECKSIIENMNGLTSENKWLLEMRHWLPNLKLIQREFTNRAPVVLNEWAFFQTSYLLREAEDTPPSRRHTRQVATDLHWQSWISSPKKPHWTSFLERLQCSGVELRDVMSQEIELYDEVLGSRRLFQGLGQTEAKEWDS</sequence>
<gene>
    <name evidence="2" type="ORF">CGCSCA2_v002849</name>
</gene>
<dbReference type="InterPro" id="IPR045518">
    <property type="entry name" value="2EXR"/>
</dbReference>
<evidence type="ECO:0000313" key="3">
    <source>
        <dbReference type="Proteomes" id="UP000711996"/>
    </source>
</evidence>
<protein>
    <recommendedName>
        <fullName evidence="1">2EXR domain-containing protein</fullName>
    </recommendedName>
</protein>
<accession>A0A9P5K8Q3</accession>
<dbReference type="AlphaFoldDB" id="A0A9P5K8Q3"/>
<name>A0A9P5K8Q3_COLSI</name>
<evidence type="ECO:0000313" key="2">
    <source>
        <dbReference type="EMBL" id="KAF4863419.1"/>
    </source>
</evidence>
<comment type="caution">
    <text evidence="2">The sequence shown here is derived from an EMBL/GenBank/DDBJ whole genome shotgun (WGS) entry which is preliminary data.</text>
</comment>
<reference evidence="2" key="1">
    <citation type="submission" date="2019-06" db="EMBL/GenBank/DDBJ databases">
        <authorList>
            <person name="Gan P."/>
            <person name="Shirasu K."/>
        </authorList>
    </citation>
    <scope>NUCLEOTIDE SEQUENCE [LARGE SCALE GENOMIC DNA]</scope>
    <source>
        <strain evidence="2">CAD2</strain>
    </source>
</reference>
<dbReference type="Pfam" id="PF20150">
    <property type="entry name" value="2EXR"/>
    <property type="match status" value="1"/>
</dbReference>
<evidence type="ECO:0000259" key="1">
    <source>
        <dbReference type="Pfam" id="PF20150"/>
    </source>
</evidence>
<proteinExistence type="predicted"/>
<dbReference type="OrthoDB" id="4817707at2759"/>
<dbReference type="Proteomes" id="UP000711996">
    <property type="component" value="Unassembled WGS sequence"/>
</dbReference>
<dbReference type="EMBL" id="QPMT01000006">
    <property type="protein sequence ID" value="KAF4863419.1"/>
    <property type="molecule type" value="Genomic_DNA"/>
</dbReference>